<evidence type="ECO:0000313" key="2">
    <source>
        <dbReference type="EMBL" id="CAI6097839.1"/>
    </source>
</evidence>
<protein>
    <submittedName>
        <fullName evidence="2">Uncharacterized protein</fullName>
    </submittedName>
</protein>
<evidence type="ECO:0000313" key="3">
    <source>
        <dbReference type="Proteomes" id="UP001160390"/>
    </source>
</evidence>
<gene>
    <name evidence="2" type="ORF">CCHLO57077_00005513</name>
</gene>
<dbReference type="Proteomes" id="UP001160390">
    <property type="component" value="Unassembled WGS sequence"/>
</dbReference>
<dbReference type="EMBL" id="CABFNP030001297">
    <property type="protein sequence ID" value="CAI6097839.1"/>
    <property type="molecule type" value="Genomic_DNA"/>
</dbReference>
<proteinExistence type="predicted"/>
<sequence length="84" mass="9631">MGYEDMPNDKPCTGRKKGRIRQTWWRWRLGNRRRAERAEGEAAQDAESLGEGIREKSVDLPDLDPVMAYSSIVRRPSDQGRGRG</sequence>
<feature type="region of interest" description="Disordered" evidence="1">
    <location>
        <begin position="33"/>
        <end position="61"/>
    </location>
</feature>
<dbReference type="AlphaFoldDB" id="A0AA35MIK9"/>
<comment type="caution">
    <text evidence="2">The sequence shown here is derived from an EMBL/GenBank/DDBJ whole genome shotgun (WGS) entry which is preliminary data.</text>
</comment>
<organism evidence="2 3">
    <name type="scientific">Clonostachys chloroleuca</name>
    <dbReference type="NCBI Taxonomy" id="1926264"/>
    <lineage>
        <taxon>Eukaryota</taxon>
        <taxon>Fungi</taxon>
        <taxon>Dikarya</taxon>
        <taxon>Ascomycota</taxon>
        <taxon>Pezizomycotina</taxon>
        <taxon>Sordariomycetes</taxon>
        <taxon>Hypocreomycetidae</taxon>
        <taxon>Hypocreales</taxon>
        <taxon>Bionectriaceae</taxon>
        <taxon>Clonostachys</taxon>
    </lineage>
</organism>
<name>A0AA35MIK9_9HYPO</name>
<accession>A0AA35MIK9</accession>
<reference evidence="2" key="1">
    <citation type="submission" date="2023-01" db="EMBL/GenBank/DDBJ databases">
        <authorList>
            <person name="Piombo E."/>
        </authorList>
    </citation>
    <scope>NUCLEOTIDE SEQUENCE</scope>
</reference>
<keyword evidence="3" id="KW-1185">Reference proteome</keyword>
<evidence type="ECO:0000256" key="1">
    <source>
        <dbReference type="SAM" id="MobiDB-lite"/>
    </source>
</evidence>